<sequence>MNFTFSISIFTQSIEKSASISNDERAEVLDDELPPPTPPPPDGLLLAPPKPPVDLPLSPPPLLLATASKTDDALRQSYNHPLHQDILAFRGTITTLFIKKSSAFVTESKPQLLKQMMSYNHPLHQDILAFRGTITTLFIKKSSAFVTESKLGDFAGFLCYLHLVELQRLRVLNF</sequence>
<dbReference type="EMBL" id="LKCN02000027">
    <property type="protein sequence ID" value="RCI07499.1"/>
    <property type="molecule type" value="Genomic_DNA"/>
</dbReference>
<evidence type="ECO:0000313" key="2">
    <source>
        <dbReference type="EMBL" id="RCI07499.1"/>
    </source>
</evidence>
<proteinExistence type="predicted"/>
<organism evidence="2 3">
    <name type="scientific">Ophiocordyceps polyrhachis-furcata BCC 54312</name>
    <dbReference type="NCBI Taxonomy" id="1330021"/>
    <lineage>
        <taxon>Eukaryota</taxon>
        <taxon>Fungi</taxon>
        <taxon>Dikarya</taxon>
        <taxon>Ascomycota</taxon>
        <taxon>Pezizomycotina</taxon>
        <taxon>Sordariomycetes</taxon>
        <taxon>Hypocreomycetidae</taxon>
        <taxon>Hypocreales</taxon>
        <taxon>Ophiocordycipitaceae</taxon>
        <taxon>Ophiocordyceps</taxon>
    </lineage>
</organism>
<name>A0A367KZ94_9HYPO</name>
<dbReference type="AlphaFoldDB" id="A0A367KZ94"/>
<comment type="caution">
    <text evidence="2">The sequence shown here is derived from an EMBL/GenBank/DDBJ whole genome shotgun (WGS) entry which is preliminary data.</text>
</comment>
<reference evidence="2 3" key="1">
    <citation type="journal article" date="2015" name="BMC Genomics">
        <title>Insights from the genome of Ophiocordyceps polyrhachis-furcata to pathogenicity and host specificity in insect fungi.</title>
        <authorList>
            <person name="Wichadakul D."/>
            <person name="Kobmoo N."/>
            <person name="Ingsriswang S."/>
            <person name="Tangphatsornruang S."/>
            <person name="Chantasingh D."/>
            <person name="Luangsa-ard J.J."/>
            <person name="Eurwilaichitr L."/>
        </authorList>
    </citation>
    <scope>NUCLEOTIDE SEQUENCE [LARGE SCALE GENOMIC DNA]</scope>
    <source>
        <strain evidence="2 3">BCC 54312</strain>
    </source>
</reference>
<gene>
    <name evidence="2" type="ORF">L249_8334</name>
</gene>
<accession>A0A367KZ94</accession>
<feature type="region of interest" description="Disordered" evidence="1">
    <location>
        <begin position="19"/>
        <end position="51"/>
    </location>
</feature>
<feature type="compositionally biased region" description="Pro residues" evidence="1">
    <location>
        <begin position="34"/>
        <end position="51"/>
    </location>
</feature>
<dbReference type="Proteomes" id="UP000253664">
    <property type="component" value="Unassembled WGS sequence"/>
</dbReference>
<protein>
    <submittedName>
        <fullName evidence="2">Uncharacterized protein</fullName>
    </submittedName>
</protein>
<keyword evidence="3" id="KW-1185">Reference proteome</keyword>
<evidence type="ECO:0000256" key="1">
    <source>
        <dbReference type="SAM" id="MobiDB-lite"/>
    </source>
</evidence>
<evidence type="ECO:0000313" key="3">
    <source>
        <dbReference type="Proteomes" id="UP000253664"/>
    </source>
</evidence>